<feature type="region of interest" description="Disordered" evidence="1">
    <location>
        <begin position="1"/>
        <end position="20"/>
    </location>
</feature>
<keyword evidence="3" id="KW-1185">Reference proteome</keyword>
<protein>
    <recommendedName>
        <fullName evidence="4">Ecdysoneless</fullName>
    </recommendedName>
</protein>
<feature type="compositionally biased region" description="Acidic residues" evidence="1">
    <location>
        <begin position="549"/>
        <end position="570"/>
    </location>
</feature>
<feature type="region of interest" description="Disordered" evidence="1">
    <location>
        <begin position="546"/>
        <end position="570"/>
    </location>
</feature>
<dbReference type="Pfam" id="PF07093">
    <property type="entry name" value="SGT1"/>
    <property type="match status" value="1"/>
</dbReference>
<evidence type="ECO:0008006" key="4">
    <source>
        <dbReference type="Google" id="ProtNLM"/>
    </source>
</evidence>
<dbReference type="GO" id="GO:0005634">
    <property type="term" value="C:nucleus"/>
    <property type="evidence" value="ECO:0007669"/>
    <property type="project" value="TreeGrafter"/>
</dbReference>
<feature type="compositionally biased region" description="Polar residues" evidence="1">
    <location>
        <begin position="1"/>
        <end position="17"/>
    </location>
</feature>
<dbReference type="PANTHER" id="PTHR13060:SF0">
    <property type="entry name" value="PROTEIN ECDYSONELESS HOMOLOG"/>
    <property type="match status" value="1"/>
</dbReference>
<name>A0A813M9Y7_9BILA</name>
<dbReference type="EMBL" id="CAJNOC010000126">
    <property type="protein sequence ID" value="CAF0717405.1"/>
    <property type="molecule type" value="Genomic_DNA"/>
</dbReference>
<dbReference type="OrthoDB" id="27237at2759"/>
<dbReference type="PANTHER" id="PTHR13060">
    <property type="entry name" value="SGT1 PROTEIN HSGT1 SUPPRESSOR OF GCR2"/>
    <property type="match status" value="1"/>
</dbReference>
<proteinExistence type="predicted"/>
<organism evidence="2 3">
    <name type="scientific">Brachionus calyciflorus</name>
    <dbReference type="NCBI Taxonomy" id="104777"/>
    <lineage>
        <taxon>Eukaryota</taxon>
        <taxon>Metazoa</taxon>
        <taxon>Spiralia</taxon>
        <taxon>Gnathifera</taxon>
        <taxon>Rotifera</taxon>
        <taxon>Eurotatoria</taxon>
        <taxon>Monogononta</taxon>
        <taxon>Pseudotrocha</taxon>
        <taxon>Ploima</taxon>
        <taxon>Brachionidae</taxon>
        <taxon>Brachionus</taxon>
    </lineage>
</organism>
<sequence length="638" mass="73493">MENILKNSKTQNNSTNDTKTKVKQEFVEENLDESQVEFKIFISTQKNTESVDFLYQNMIDYAESLTSNYIWNNEKFYLNKPISTWSQPEYTFGLQNNPIDYTCYGCVDFGDNIKDEWFIVYLLYKLTSKFEGRLAAKIVDSDGDFLLIQSANYLPDWASSAADNCMDNRVFIYNGQLHIIPPATNPAQITYLPAFGSIKSSLHGAKVVFDFPSVTRAGDLIQDCIYKQINIFEPEVIAKNLFHRATCLIPAKLAWLLKSNPSLISSAINRFSEKDPSDLKLCSTLSTFKPVDLVNYRVQFTKHLYGKLKYVDYRPEKRQNWPCLNQSKNPNEQVLNSINKERSILGHKLTCAFEIISKQILNDSDIDRTFESYIRRLKNFGYFKDYLENSKNYNELMVKAKESFENEGAYFKSDCNKLGEKKNIDKLIDSFYLDNILKEDYVVKIKEEISNVQEKETDDSDDWLCVEAPALDDYLEMYARGDVGSTYDFRIISNAFKNFMKKTNKKDDVLSGVDYKGIEKTKDEKLIDFNVESFQDNLKEILNLKDKTEDDDEDETDSFYEIGDDALGDDDLEEDEENLNKYMESMDNELKEVKNLSRSAKTDDLDIDLNLVSNALESYSSQLGLSGPVSNILKSLGL</sequence>
<dbReference type="AlphaFoldDB" id="A0A813M9Y7"/>
<reference evidence="2" key="1">
    <citation type="submission" date="2021-02" db="EMBL/GenBank/DDBJ databases">
        <authorList>
            <person name="Nowell W R."/>
        </authorList>
    </citation>
    <scope>NUCLEOTIDE SEQUENCE</scope>
    <source>
        <strain evidence="2">Ploen Becks lab</strain>
    </source>
</reference>
<evidence type="ECO:0000256" key="1">
    <source>
        <dbReference type="SAM" id="MobiDB-lite"/>
    </source>
</evidence>
<evidence type="ECO:0000313" key="2">
    <source>
        <dbReference type="EMBL" id="CAF0717405.1"/>
    </source>
</evidence>
<gene>
    <name evidence="2" type="ORF">OXX778_LOCUS1813</name>
</gene>
<evidence type="ECO:0000313" key="3">
    <source>
        <dbReference type="Proteomes" id="UP000663879"/>
    </source>
</evidence>
<dbReference type="Proteomes" id="UP000663879">
    <property type="component" value="Unassembled WGS sequence"/>
</dbReference>
<dbReference type="InterPro" id="IPR010770">
    <property type="entry name" value="Ecd"/>
</dbReference>
<accession>A0A813M9Y7</accession>
<comment type="caution">
    <text evidence="2">The sequence shown here is derived from an EMBL/GenBank/DDBJ whole genome shotgun (WGS) entry which is preliminary data.</text>
</comment>